<dbReference type="RefSeq" id="WP_108317326.1">
    <property type="nucleotide sequence ID" value="NZ_QDFT01000010.1"/>
</dbReference>
<dbReference type="EMBL" id="QDFT01000010">
    <property type="protein sequence ID" value="PVE76177.1"/>
    <property type="molecule type" value="Genomic_DNA"/>
</dbReference>
<sequence length="165" mass="17593">MTDAAGAALALLRALERLPAYTGVVFHGLPGVPPLKPARWTRGLTATSRDPRIATENFSTPAVAAIVSRTGRNIAAFAANPAEQEIVLPPEVVLLEVARISLPDGRPVTIIEQLAEQDPSASLPSTLEALADQVQQTLQSAWESADVPITTPGKFVEPFFFLDDE</sequence>
<accession>A0A2T7WPT4</accession>
<comment type="caution">
    <text evidence="1">The sequence shown here is derived from an EMBL/GenBank/DDBJ whole genome shotgun (WGS) entry which is preliminary data.</text>
</comment>
<organism evidence="1 2">
    <name type="scientific">Microbacterium testaceum</name>
    <name type="common">Aureobacterium testaceum</name>
    <name type="synonym">Brevibacterium testaceum</name>
    <dbReference type="NCBI Taxonomy" id="2033"/>
    <lineage>
        <taxon>Bacteria</taxon>
        <taxon>Bacillati</taxon>
        <taxon>Actinomycetota</taxon>
        <taxon>Actinomycetes</taxon>
        <taxon>Micrococcales</taxon>
        <taxon>Microbacteriaceae</taxon>
        <taxon>Microbacterium</taxon>
    </lineage>
</organism>
<dbReference type="Gene3D" id="3.90.176.10">
    <property type="entry name" value="Toxin ADP-ribosyltransferase, Chain A, domain 1"/>
    <property type="match status" value="1"/>
</dbReference>
<reference evidence="1 2" key="1">
    <citation type="submission" date="2018-04" db="EMBL/GenBank/DDBJ databases">
        <authorList>
            <person name="Go L.Y."/>
            <person name="Mitchell J.A."/>
        </authorList>
    </citation>
    <scope>NUCLEOTIDE SEQUENCE [LARGE SCALE GENOMIC DNA]</scope>
    <source>
        <strain evidence="1 2">TPD7010</strain>
    </source>
</reference>
<evidence type="ECO:0000313" key="1">
    <source>
        <dbReference type="EMBL" id="PVE76177.1"/>
    </source>
</evidence>
<protein>
    <submittedName>
        <fullName evidence="1">Uncharacterized protein</fullName>
    </submittedName>
</protein>
<name>A0A2T7WPT4_MICTE</name>
<dbReference type="Proteomes" id="UP000244649">
    <property type="component" value="Unassembled WGS sequence"/>
</dbReference>
<evidence type="ECO:0000313" key="2">
    <source>
        <dbReference type="Proteomes" id="UP000244649"/>
    </source>
</evidence>
<dbReference type="AlphaFoldDB" id="A0A2T7WPT4"/>
<proteinExistence type="predicted"/>
<gene>
    <name evidence="1" type="ORF">DC432_05990</name>
</gene>